<evidence type="ECO:0000256" key="1">
    <source>
        <dbReference type="ARBA" id="ARBA00004442"/>
    </source>
</evidence>
<organism evidence="8 9">
    <name type="scientific">Sphingobacterium thalpophilum</name>
    <dbReference type="NCBI Taxonomy" id="259"/>
    <lineage>
        <taxon>Bacteria</taxon>
        <taxon>Pseudomonadati</taxon>
        <taxon>Bacteroidota</taxon>
        <taxon>Sphingobacteriia</taxon>
        <taxon>Sphingobacteriales</taxon>
        <taxon>Sphingobacteriaceae</taxon>
        <taxon>Sphingobacterium</taxon>
    </lineage>
</organism>
<reference evidence="8 9" key="1">
    <citation type="submission" date="2019-05" db="EMBL/GenBank/DDBJ databases">
        <authorList>
            <consortium name="Pathogen Informatics"/>
        </authorList>
    </citation>
    <scope>NUCLEOTIDE SEQUENCE [LARGE SCALE GENOMIC DNA]</scope>
    <source>
        <strain evidence="8 9">NCTC11429</strain>
    </source>
</reference>
<dbReference type="KEGG" id="stha:NCTC11429_04368"/>
<evidence type="ECO:0000256" key="4">
    <source>
        <dbReference type="ARBA" id="ARBA00023136"/>
    </source>
</evidence>
<dbReference type="Pfam" id="PF14322">
    <property type="entry name" value="SusD-like_3"/>
    <property type="match status" value="1"/>
</dbReference>
<dbReference type="GO" id="GO:0009279">
    <property type="term" value="C:cell outer membrane"/>
    <property type="evidence" value="ECO:0007669"/>
    <property type="project" value="UniProtKB-SubCell"/>
</dbReference>
<feature type="domain" description="SusD-like N-terminal" evidence="7">
    <location>
        <begin position="11"/>
        <end position="212"/>
    </location>
</feature>
<evidence type="ECO:0000256" key="2">
    <source>
        <dbReference type="ARBA" id="ARBA00006275"/>
    </source>
</evidence>
<dbReference type="Pfam" id="PF07980">
    <property type="entry name" value="SusD_RagB"/>
    <property type="match status" value="1"/>
</dbReference>
<protein>
    <submittedName>
        <fullName evidence="8">SusD family</fullName>
    </submittedName>
</protein>
<evidence type="ECO:0000313" key="9">
    <source>
        <dbReference type="Proteomes" id="UP000308196"/>
    </source>
</evidence>
<dbReference type="STRING" id="1123265.GCA_000686625_03700"/>
<sequence length="442" mass="50118">MIGFLGISCKDYLDYKPNIKMAIPTTLEDAELLLNNYSAMNTGYPNQGEISSDDYFLSYDNWLAISEIDHRNLYCWNEAPLTNALSWQNTYKVVYIANQVIELLNKLDPTANAAKWKQLNGAAHFFRAFAFQQLVATYTVAFKRESASTELGIPIRVTPNIDESTPRSSLSASYDQVISDFRVSANNLPNVAAGKSMPNKAAAYAALARVFLDMQEYVQAQKYADSALKENDFLFDYNNIDSDSNLPFQRFGKEVLFPATASFSEAFGEYYCLTDTSLYALYQQNDLRKALFFKSSPSDPEYTVFKGSYDNSFGSPFVGLTTAEVYLIRAECAARNRQLDIANTAINTLLAKRWAKDTYTYINEKNPDKLLAVILQERRKELLFRGLRWPDLKRLNLDSKYQTTLTRRLNGIIYHLEPNSLSYGILLPLSAINVGGLIQNRR</sequence>
<evidence type="ECO:0000259" key="6">
    <source>
        <dbReference type="Pfam" id="PF07980"/>
    </source>
</evidence>
<name>A0A4U9VVD3_9SPHI</name>
<keyword evidence="5" id="KW-0998">Cell outer membrane</keyword>
<dbReference type="AlphaFoldDB" id="A0A4U9VVD3"/>
<dbReference type="EMBL" id="LR590484">
    <property type="protein sequence ID" value="VTR51525.1"/>
    <property type="molecule type" value="Genomic_DNA"/>
</dbReference>
<comment type="similarity">
    <text evidence="2">Belongs to the SusD family.</text>
</comment>
<dbReference type="InterPro" id="IPR012944">
    <property type="entry name" value="SusD_RagB_dom"/>
</dbReference>
<dbReference type="InterPro" id="IPR033985">
    <property type="entry name" value="SusD-like_N"/>
</dbReference>
<feature type="domain" description="RagB/SusD" evidence="6">
    <location>
        <begin position="322"/>
        <end position="406"/>
    </location>
</feature>
<accession>A0A4U9VVD3</accession>
<evidence type="ECO:0000313" key="8">
    <source>
        <dbReference type="EMBL" id="VTR51525.1"/>
    </source>
</evidence>
<evidence type="ECO:0000256" key="5">
    <source>
        <dbReference type="ARBA" id="ARBA00023237"/>
    </source>
</evidence>
<keyword evidence="4" id="KW-0472">Membrane</keyword>
<dbReference type="InterPro" id="IPR011990">
    <property type="entry name" value="TPR-like_helical_dom_sf"/>
</dbReference>
<evidence type="ECO:0000256" key="3">
    <source>
        <dbReference type="ARBA" id="ARBA00022729"/>
    </source>
</evidence>
<proteinExistence type="inferred from homology"/>
<comment type="subcellular location">
    <subcellularLocation>
        <location evidence="1">Cell outer membrane</location>
    </subcellularLocation>
</comment>
<dbReference type="Proteomes" id="UP000308196">
    <property type="component" value="Chromosome"/>
</dbReference>
<keyword evidence="3" id="KW-0732">Signal</keyword>
<dbReference type="Gene3D" id="1.25.40.390">
    <property type="match status" value="1"/>
</dbReference>
<gene>
    <name evidence="8" type="ORF">NCTC11429_04368</name>
</gene>
<evidence type="ECO:0000259" key="7">
    <source>
        <dbReference type="Pfam" id="PF14322"/>
    </source>
</evidence>
<dbReference type="SUPFAM" id="SSF48452">
    <property type="entry name" value="TPR-like"/>
    <property type="match status" value="1"/>
</dbReference>